<name>A0A3E0DQN9_9BACT</name>
<evidence type="ECO:0000256" key="3">
    <source>
        <dbReference type="ARBA" id="ARBA00023295"/>
    </source>
</evidence>
<keyword evidence="3" id="KW-0326">Glycosidase</keyword>
<dbReference type="PANTHER" id="PTHR34135:SF2">
    <property type="entry name" value="LYSOZYME"/>
    <property type="match status" value="1"/>
</dbReference>
<dbReference type="GO" id="GO:0016052">
    <property type="term" value="P:carbohydrate catabolic process"/>
    <property type="evidence" value="ECO:0007669"/>
    <property type="project" value="TreeGrafter"/>
</dbReference>
<dbReference type="SUPFAM" id="SSF51445">
    <property type="entry name" value="(Trans)glycosidases"/>
    <property type="match status" value="1"/>
</dbReference>
<dbReference type="CDD" id="cd06524">
    <property type="entry name" value="GH25_YegX-like"/>
    <property type="match status" value="1"/>
</dbReference>
<accession>A0A3E0DQN9</accession>
<dbReference type="OrthoDB" id="9798192at2"/>
<evidence type="ECO:0000313" key="5">
    <source>
        <dbReference type="EMBL" id="REG85438.1"/>
    </source>
</evidence>
<gene>
    <name evidence="5" type="ORF">C8N25_113128</name>
</gene>
<dbReference type="EMBL" id="QUNF01000013">
    <property type="protein sequence ID" value="REG85438.1"/>
    <property type="molecule type" value="Genomic_DNA"/>
</dbReference>
<dbReference type="SMART" id="SM00641">
    <property type="entry name" value="Glyco_25"/>
    <property type="match status" value="1"/>
</dbReference>
<dbReference type="PROSITE" id="PS51904">
    <property type="entry name" value="GLYCOSYL_HYDROL_F25_2"/>
    <property type="match status" value="1"/>
</dbReference>
<evidence type="ECO:0000256" key="1">
    <source>
        <dbReference type="ARBA" id="ARBA00010646"/>
    </source>
</evidence>
<feature type="transmembrane region" description="Helical" evidence="4">
    <location>
        <begin position="12"/>
        <end position="32"/>
    </location>
</feature>
<keyword evidence="4" id="KW-1133">Transmembrane helix</keyword>
<dbReference type="Gene3D" id="3.20.20.80">
    <property type="entry name" value="Glycosidases"/>
    <property type="match status" value="1"/>
</dbReference>
<organism evidence="5 6">
    <name type="scientific">Algoriphagus antarcticus</name>
    <dbReference type="NCBI Taxonomy" id="238540"/>
    <lineage>
        <taxon>Bacteria</taxon>
        <taxon>Pseudomonadati</taxon>
        <taxon>Bacteroidota</taxon>
        <taxon>Cytophagia</taxon>
        <taxon>Cytophagales</taxon>
        <taxon>Cyclobacteriaceae</taxon>
        <taxon>Algoriphagus</taxon>
    </lineage>
</organism>
<dbReference type="AlphaFoldDB" id="A0A3E0DQN9"/>
<comment type="caution">
    <text evidence="5">The sequence shown here is derived from an EMBL/GenBank/DDBJ whole genome shotgun (WGS) entry which is preliminary data.</text>
</comment>
<sequence>MAKKKSRSTPFGLIVLLVLLTAGAGFIIYTTWQRLHGRPDYANKSISDQEALKFDYVFRTQPEGVLGIDISHYQGKINWNKLELKIKNRPVEFFIFRATMGDNQDELFKEYWKALDTVDISRGAYHYYRPNQNSTKQAENFIDNVRLRPGDFRPILDIERHSTIQSQDRLRDGIQNWLNLVEAHYGVKPIIYTGDSFNKDVLVGHGFEDYPLWIANYNPVREPKSDYWVIWQFSEKGRVNGIYENIDLNILRGGTKTLDALLLD</sequence>
<dbReference type="InterPro" id="IPR002053">
    <property type="entry name" value="Glyco_hydro_25"/>
</dbReference>
<evidence type="ECO:0000313" key="6">
    <source>
        <dbReference type="Proteomes" id="UP000256405"/>
    </source>
</evidence>
<proteinExistence type="inferred from homology"/>
<keyword evidence="4" id="KW-0812">Transmembrane</keyword>
<protein>
    <submittedName>
        <fullName evidence="5">Lysozyme</fullName>
    </submittedName>
</protein>
<reference evidence="5 6" key="1">
    <citation type="submission" date="2018-08" db="EMBL/GenBank/DDBJ databases">
        <title>Genomic Encyclopedia of Archaeal and Bacterial Type Strains, Phase II (KMG-II): from individual species to whole genera.</title>
        <authorList>
            <person name="Goeker M."/>
        </authorList>
    </citation>
    <scope>NUCLEOTIDE SEQUENCE [LARGE SCALE GENOMIC DNA]</scope>
    <source>
        <strain evidence="5 6">DSM 15986</strain>
    </source>
</reference>
<dbReference type="RefSeq" id="WP_086542445.1">
    <property type="nucleotide sequence ID" value="NZ_MSSW01000046.1"/>
</dbReference>
<evidence type="ECO:0000256" key="4">
    <source>
        <dbReference type="SAM" id="Phobius"/>
    </source>
</evidence>
<keyword evidence="2" id="KW-0378">Hydrolase</keyword>
<evidence type="ECO:0000256" key="2">
    <source>
        <dbReference type="ARBA" id="ARBA00022801"/>
    </source>
</evidence>
<dbReference type="PANTHER" id="PTHR34135">
    <property type="entry name" value="LYSOZYME"/>
    <property type="match status" value="1"/>
</dbReference>
<dbReference type="Proteomes" id="UP000256405">
    <property type="component" value="Unassembled WGS sequence"/>
</dbReference>
<comment type="similarity">
    <text evidence="1">Belongs to the glycosyl hydrolase 25 family.</text>
</comment>
<dbReference type="GO" id="GO:0003796">
    <property type="term" value="F:lysozyme activity"/>
    <property type="evidence" value="ECO:0007669"/>
    <property type="project" value="InterPro"/>
</dbReference>
<keyword evidence="4" id="KW-0472">Membrane</keyword>
<dbReference type="InterPro" id="IPR017853">
    <property type="entry name" value="GH"/>
</dbReference>
<dbReference type="Pfam" id="PF01183">
    <property type="entry name" value="Glyco_hydro_25"/>
    <property type="match status" value="1"/>
</dbReference>
<dbReference type="GO" id="GO:0016998">
    <property type="term" value="P:cell wall macromolecule catabolic process"/>
    <property type="evidence" value="ECO:0007669"/>
    <property type="project" value="InterPro"/>
</dbReference>
<dbReference type="InterPro" id="IPR018077">
    <property type="entry name" value="Glyco_hydro_fam25_subgr"/>
</dbReference>
<dbReference type="GO" id="GO:0009253">
    <property type="term" value="P:peptidoglycan catabolic process"/>
    <property type="evidence" value="ECO:0007669"/>
    <property type="project" value="InterPro"/>
</dbReference>
<keyword evidence="6" id="KW-1185">Reference proteome</keyword>